<evidence type="ECO:0000313" key="3">
    <source>
        <dbReference type="Proteomes" id="UP000286097"/>
    </source>
</evidence>
<organism evidence="2 3">
    <name type="scientific">Peronospora effusa</name>
    <dbReference type="NCBI Taxonomy" id="542832"/>
    <lineage>
        <taxon>Eukaryota</taxon>
        <taxon>Sar</taxon>
        <taxon>Stramenopiles</taxon>
        <taxon>Oomycota</taxon>
        <taxon>Peronosporomycetes</taxon>
        <taxon>Peronosporales</taxon>
        <taxon>Peronosporaceae</taxon>
        <taxon>Peronospora</taxon>
    </lineage>
</organism>
<evidence type="ECO:0000256" key="1">
    <source>
        <dbReference type="SAM" id="MobiDB-lite"/>
    </source>
</evidence>
<proteinExistence type="predicted"/>
<accession>A0A425BZN2</accession>
<dbReference type="EMBL" id="QKXF01000650">
    <property type="protein sequence ID" value="RQM10196.1"/>
    <property type="molecule type" value="Genomic_DNA"/>
</dbReference>
<sequence>MTTGCAHHYSFTEEYPLIAICVKIMGRPQLPIWNEFVTTVPADADKRSPDVACLHCRALVCNARPASLLSHASRCSEMPDHIRLRVGRSDRPPKTMVSPLGLQNTKAGQINTQSENQNQIEGEEEVEMEMEMETTSTTPPPMPTERRPVLGKRARIVTSTTGPTSDTLEQVLTSIRDVMDKSLEVKREELQLRKEELEFQKEALSAKLDDRRQAREEERRDRREQREADRQERLELARIENEKNLAFLKAVMESSTQRR</sequence>
<dbReference type="VEuPathDB" id="FungiDB:DD237_003186"/>
<gene>
    <name evidence="2" type="ORF">DD237_003186</name>
</gene>
<comment type="caution">
    <text evidence="2">The sequence shown here is derived from an EMBL/GenBank/DDBJ whole genome shotgun (WGS) entry which is preliminary data.</text>
</comment>
<name>A0A425BZN2_9STRA</name>
<evidence type="ECO:0000313" key="2">
    <source>
        <dbReference type="EMBL" id="RQM10196.1"/>
    </source>
</evidence>
<dbReference type="Proteomes" id="UP000286097">
    <property type="component" value="Unassembled WGS sequence"/>
</dbReference>
<feature type="region of interest" description="Disordered" evidence="1">
    <location>
        <begin position="208"/>
        <end position="232"/>
    </location>
</feature>
<reference evidence="2 3" key="1">
    <citation type="submission" date="2018-06" db="EMBL/GenBank/DDBJ databases">
        <title>Comparative genomics of downy mildews reveals potential adaptations to biotrophy.</title>
        <authorList>
            <person name="Fletcher K."/>
            <person name="Klosterman S.J."/>
            <person name="Derevnina L."/>
            <person name="Martin F."/>
            <person name="Koike S."/>
            <person name="Reyes Chin-Wo S."/>
            <person name="Mou B."/>
            <person name="Michelmore R."/>
        </authorList>
    </citation>
    <scope>NUCLEOTIDE SEQUENCE [LARGE SCALE GENOMIC DNA]</scope>
    <source>
        <strain evidence="2 3">R13</strain>
    </source>
</reference>
<dbReference type="AlphaFoldDB" id="A0A425BZN2"/>
<protein>
    <submittedName>
        <fullName evidence="2">Uncharacterized protein</fullName>
    </submittedName>
</protein>